<dbReference type="InterPro" id="IPR041577">
    <property type="entry name" value="RT_RNaseH_2"/>
</dbReference>
<dbReference type="GO" id="GO:0006310">
    <property type="term" value="P:DNA recombination"/>
    <property type="evidence" value="ECO:0007669"/>
    <property type="project" value="UniProtKB-KW"/>
</dbReference>
<feature type="compositionally biased region" description="Basic and acidic residues" evidence="17">
    <location>
        <begin position="2339"/>
        <end position="2358"/>
    </location>
</feature>
<evidence type="ECO:0000259" key="18">
    <source>
        <dbReference type="PROSITE" id="PS50013"/>
    </source>
</evidence>
<dbReference type="Proteomes" id="UP000076154">
    <property type="component" value="Unassembled WGS sequence"/>
</dbReference>
<dbReference type="Pfam" id="PF17917">
    <property type="entry name" value="RT_RNaseH"/>
    <property type="match status" value="1"/>
</dbReference>
<keyword evidence="1" id="KW-0645">Protease</keyword>
<evidence type="ECO:0000256" key="14">
    <source>
        <dbReference type="ARBA" id="ARBA00023125"/>
    </source>
</evidence>
<dbReference type="InterPro" id="IPR000953">
    <property type="entry name" value="Chromo/chromo_shadow_dom"/>
</dbReference>
<dbReference type="GO" id="GO:0004519">
    <property type="term" value="F:endonuclease activity"/>
    <property type="evidence" value="ECO:0007669"/>
    <property type="project" value="UniProtKB-KW"/>
</dbReference>
<feature type="compositionally biased region" description="Acidic residues" evidence="17">
    <location>
        <begin position="792"/>
        <end position="802"/>
    </location>
</feature>
<dbReference type="Pfam" id="PF17919">
    <property type="entry name" value="RT_RNaseH_2"/>
    <property type="match status" value="1"/>
</dbReference>
<dbReference type="GO" id="GO:0003964">
    <property type="term" value="F:RNA-directed DNA polymerase activity"/>
    <property type="evidence" value="ECO:0007669"/>
    <property type="project" value="UniProtKB-KW"/>
</dbReference>
<dbReference type="GO" id="GO:0005634">
    <property type="term" value="C:nucleus"/>
    <property type="evidence" value="ECO:0007669"/>
    <property type="project" value="UniProtKB-ARBA"/>
</dbReference>
<dbReference type="InterPro" id="IPR043502">
    <property type="entry name" value="DNA/RNA_pol_sf"/>
</dbReference>
<dbReference type="SUPFAM" id="SSF54160">
    <property type="entry name" value="Chromo domain-like"/>
    <property type="match status" value="1"/>
</dbReference>
<feature type="region of interest" description="Disordered" evidence="17">
    <location>
        <begin position="1684"/>
        <end position="1706"/>
    </location>
</feature>
<dbReference type="GO" id="GO:0006508">
    <property type="term" value="P:proteolysis"/>
    <property type="evidence" value="ECO:0007669"/>
    <property type="project" value="UniProtKB-KW"/>
</dbReference>
<dbReference type="SMART" id="SM00298">
    <property type="entry name" value="CHROMO"/>
    <property type="match status" value="1"/>
</dbReference>
<feature type="region of interest" description="Disordered" evidence="17">
    <location>
        <begin position="1208"/>
        <end position="1276"/>
    </location>
</feature>
<feature type="region of interest" description="Disordered" evidence="17">
    <location>
        <begin position="1"/>
        <end position="21"/>
    </location>
</feature>
<keyword evidence="12" id="KW-0695">RNA-directed DNA polymerase</keyword>
<evidence type="ECO:0000256" key="6">
    <source>
        <dbReference type="ARBA" id="ARBA00022750"/>
    </source>
</evidence>
<feature type="domain" description="Reverse transcriptase" evidence="19">
    <location>
        <begin position="1779"/>
        <end position="2019"/>
    </location>
</feature>
<dbReference type="EMBL" id="LUEZ02000023">
    <property type="protein sequence ID" value="RDB26760.1"/>
    <property type="molecule type" value="Genomic_DNA"/>
</dbReference>
<dbReference type="FunFam" id="3.30.420.10:FF:000032">
    <property type="entry name" value="Retrovirus-related Pol polyprotein from transposon 297-like Protein"/>
    <property type="match status" value="1"/>
</dbReference>
<keyword evidence="11" id="KW-0229">DNA integration</keyword>
<keyword evidence="2" id="KW-0808">Transferase</keyword>
<dbReference type="GO" id="GO:0003677">
    <property type="term" value="F:DNA binding"/>
    <property type="evidence" value="ECO:0007669"/>
    <property type="project" value="UniProtKB-KW"/>
</dbReference>
<evidence type="ECO:0000313" key="22">
    <source>
        <dbReference type="Proteomes" id="UP000076154"/>
    </source>
</evidence>
<feature type="compositionally biased region" description="Polar residues" evidence="17">
    <location>
        <begin position="234"/>
        <end position="259"/>
    </location>
</feature>
<reference evidence="21" key="1">
    <citation type="submission" date="2018-04" db="EMBL/GenBank/DDBJ databases">
        <title>Whole genome sequencing of Hypsizygus marmoreus.</title>
        <authorList>
            <person name="Choi I.-G."/>
            <person name="Min B."/>
            <person name="Kim J.-G."/>
            <person name="Kim S."/>
            <person name="Oh Y.-L."/>
            <person name="Kong W.-S."/>
            <person name="Park H."/>
            <person name="Jeong J."/>
            <person name="Song E.-S."/>
        </authorList>
    </citation>
    <scope>NUCLEOTIDE SEQUENCE [LARGE SCALE GENOMIC DNA]</scope>
    <source>
        <strain evidence="21">51987-8</strain>
    </source>
</reference>
<dbReference type="PROSITE" id="PS50878">
    <property type="entry name" value="RT_POL"/>
    <property type="match status" value="1"/>
</dbReference>
<evidence type="ECO:0000256" key="16">
    <source>
        <dbReference type="ARBA" id="ARBA00023268"/>
    </source>
</evidence>
<evidence type="ECO:0000256" key="1">
    <source>
        <dbReference type="ARBA" id="ARBA00022670"/>
    </source>
</evidence>
<dbReference type="CDD" id="cd01647">
    <property type="entry name" value="RT_LTR"/>
    <property type="match status" value="1"/>
</dbReference>
<evidence type="ECO:0000256" key="12">
    <source>
        <dbReference type="ARBA" id="ARBA00022918"/>
    </source>
</evidence>
<dbReference type="InterPro" id="IPR012337">
    <property type="entry name" value="RNaseH-like_sf"/>
</dbReference>
<dbReference type="Gene3D" id="3.30.420.10">
    <property type="entry name" value="Ribonuclease H-like superfamily/Ribonuclease H"/>
    <property type="match status" value="1"/>
</dbReference>
<gene>
    <name evidence="21" type="ORF">Hypma_005336</name>
</gene>
<evidence type="ECO:0000259" key="20">
    <source>
        <dbReference type="PROSITE" id="PS50994"/>
    </source>
</evidence>
<feature type="compositionally biased region" description="Basic and acidic residues" evidence="17">
    <location>
        <begin position="803"/>
        <end position="824"/>
    </location>
</feature>
<feature type="region of interest" description="Disordered" evidence="17">
    <location>
        <begin position="1290"/>
        <end position="1318"/>
    </location>
</feature>
<dbReference type="InterPro" id="IPR041373">
    <property type="entry name" value="RT_RNaseH"/>
</dbReference>
<dbReference type="SUPFAM" id="SSF56672">
    <property type="entry name" value="DNA/RNA polymerases"/>
    <property type="match status" value="1"/>
</dbReference>
<evidence type="ECO:0000256" key="2">
    <source>
        <dbReference type="ARBA" id="ARBA00022679"/>
    </source>
</evidence>
<feature type="region of interest" description="Disordered" evidence="17">
    <location>
        <begin position="2243"/>
        <end position="2270"/>
    </location>
</feature>
<keyword evidence="10" id="KW-0694">RNA-binding</keyword>
<keyword evidence="8" id="KW-0378">Hydrolase</keyword>
<feature type="compositionally biased region" description="Polar residues" evidence="17">
    <location>
        <begin position="2310"/>
        <end position="2320"/>
    </location>
</feature>
<evidence type="ECO:0000259" key="19">
    <source>
        <dbReference type="PROSITE" id="PS50878"/>
    </source>
</evidence>
<dbReference type="PANTHER" id="PTHR37984">
    <property type="entry name" value="PROTEIN CBG26694"/>
    <property type="match status" value="1"/>
</dbReference>
<feature type="region of interest" description="Disordered" evidence="17">
    <location>
        <begin position="613"/>
        <end position="831"/>
    </location>
</feature>
<dbReference type="InParanoid" id="A0A369JZU9"/>
<feature type="region of interest" description="Disordered" evidence="17">
    <location>
        <begin position="228"/>
        <end position="261"/>
    </location>
</feature>
<keyword evidence="3" id="KW-0548">Nucleotidyltransferase</keyword>
<keyword evidence="14" id="KW-0238">DNA-binding</keyword>
<evidence type="ECO:0000256" key="3">
    <source>
        <dbReference type="ARBA" id="ARBA00022695"/>
    </source>
</evidence>
<dbReference type="SUPFAM" id="SSF53098">
    <property type="entry name" value="Ribonuclease H-like"/>
    <property type="match status" value="1"/>
</dbReference>
<feature type="region of interest" description="Disordered" evidence="17">
    <location>
        <begin position="2310"/>
        <end position="2364"/>
    </location>
</feature>
<name>A0A369JZU9_HYPMA</name>
<dbReference type="Pfam" id="PF24626">
    <property type="entry name" value="SH3_Tf2-1"/>
    <property type="match status" value="1"/>
</dbReference>
<evidence type="ECO:0000256" key="11">
    <source>
        <dbReference type="ARBA" id="ARBA00022908"/>
    </source>
</evidence>
<dbReference type="OrthoDB" id="3068303at2759"/>
<dbReference type="InterPro" id="IPR016197">
    <property type="entry name" value="Chromo-like_dom_sf"/>
</dbReference>
<keyword evidence="6" id="KW-0064">Aspartyl protease</keyword>
<dbReference type="InterPro" id="IPR056924">
    <property type="entry name" value="SH3_Tf2-1"/>
</dbReference>
<dbReference type="GO" id="GO:0006338">
    <property type="term" value="P:chromatin remodeling"/>
    <property type="evidence" value="ECO:0007669"/>
    <property type="project" value="UniProtKB-ARBA"/>
</dbReference>
<evidence type="ECO:0000313" key="21">
    <source>
        <dbReference type="EMBL" id="RDB26760.1"/>
    </source>
</evidence>
<dbReference type="Pfam" id="PF00385">
    <property type="entry name" value="Chromo"/>
    <property type="match status" value="1"/>
</dbReference>
<keyword evidence="9" id="KW-0460">Magnesium</keyword>
<dbReference type="GO" id="GO:0003723">
    <property type="term" value="F:RNA binding"/>
    <property type="evidence" value="ECO:0007669"/>
    <property type="project" value="UniProtKB-KW"/>
</dbReference>
<keyword evidence="22" id="KW-1185">Reference proteome</keyword>
<evidence type="ECO:0000256" key="8">
    <source>
        <dbReference type="ARBA" id="ARBA00022801"/>
    </source>
</evidence>
<dbReference type="PROSITE" id="PS50994">
    <property type="entry name" value="INTEGRASE"/>
    <property type="match status" value="1"/>
</dbReference>
<feature type="compositionally biased region" description="Low complexity" evidence="17">
    <location>
        <begin position="747"/>
        <end position="758"/>
    </location>
</feature>
<feature type="compositionally biased region" description="Basic and acidic residues" evidence="17">
    <location>
        <begin position="1055"/>
        <end position="1073"/>
    </location>
</feature>
<dbReference type="FunFam" id="3.30.70.270:FF:000020">
    <property type="entry name" value="Transposon Tf2-6 polyprotein-like Protein"/>
    <property type="match status" value="1"/>
</dbReference>
<keyword evidence="5" id="KW-0479">Metal-binding</keyword>
<protein>
    <recommendedName>
        <fullName evidence="23">Reverse transcriptase domain-containing protein</fullName>
    </recommendedName>
</protein>
<organism evidence="21 22">
    <name type="scientific">Hypsizygus marmoreus</name>
    <name type="common">White beech mushroom</name>
    <name type="synonym">Agaricus marmoreus</name>
    <dbReference type="NCBI Taxonomy" id="39966"/>
    <lineage>
        <taxon>Eukaryota</taxon>
        <taxon>Fungi</taxon>
        <taxon>Dikarya</taxon>
        <taxon>Basidiomycota</taxon>
        <taxon>Agaricomycotina</taxon>
        <taxon>Agaricomycetes</taxon>
        <taxon>Agaricomycetidae</taxon>
        <taxon>Agaricales</taxon>
        <taxon>Tricholomatineae</taxon>
        <taxon>Lyophyllaceae</taxon>
        <taxon>Hypsizygus</taxon>
    </lineage>
</organism>
<dbReference type="GO" id="GO:0015074">
    <property type="term" value="P:DNA integration"/>
    <property type="evidence" value="ECO:0007669"/>
    <property type="project" value="UniProtKB-KW"/>
</dbReference>
<evidence type="ECO:0000256" key="10">
    <source>
        <dbReference type="ARBA" id="ARBA00022884"/>
    </source>
</evidence>
<evidence type="ECO:0008006" key="23">
    <source>
        <dbReference type="Google" id="ProtNLM"/>
    </source>
</evidence>
<dbReference type="CDD" id="cd00024">
    <property type="entry name" value="CD_CSD"/>
    <property type="match status" value="1"/>
</dbReference>
<dbReference type="FunFam" id="3.10.10.10:FF:000007">
    <property type="entry name" value="Retrovirus-related Pol polyprotein from transposon 17.6-like Protein"/>
    <property type="match status" value="1"/>
</dbReference>
<evidence type="ECO:0000256" key="7">
    <source>
        <dbReference type="ARBA" id="ARBA00022759"/>
    </source>
</evidence>
<evidence type="ECO:0000256" key="4">
    <source>
        <dbReference type="ARBA" id="ARBA00022722"/>
    </source>
</evidence>
<dbReference type="STRING" id="39966.A0A369JZU9"/>
<accession>A0A369JZU9</accession>
<feature type="region of interest" description="Disordered" evidence="17">
    <location>
        <begin position="1055"/>
        <end position="1076"/>
    </location>
</feature>
<sequence length="2879" mass="325566">MQTPTTSATPVGTRHKKRRRRKGILEELKTLPELINTKYKSWSKGVRDFQLKCMEAQVLQQDVLLHAATDLEKLELLRDLIGSLSVCEAESQYYLPFTQTRSTRDTLGPPDSRNRELGESYLFSDERYTSKADLEGATRRRVHGRPELELRLAGTRTVLPRLSNLRRSPEASQWWTLWEIPIIILAGYNRSSSTPFKLSFSSPLTSLATDKDPNSPYTPKYIALSANSRLPIRSRSNSPDKSTVPNQNESAPNRSSSLRQIEKRRFEPQALKKRKATFPIAASSPLAFQATKSNVQAGGIFEKNKRSPVQALFRSSPGFDMTRSQVQTVPEEEEVSEKDVLSSVQAHTKREFATTAMGDIRLQFQGVRDGGHHLSTAERAAEFSTKQRFEQHEIKDYGLSNDRNLPRFTLEETLFGDIQLTVNELQSVLQNAAHVLERKTCFQVDPHGILIPLIREGNSIEELHGAWTVLRKRIALSQKYFEKYHSEFVGTDVLLSPASTNADLYNSLGELENPTERINFFVNSVPHHQSERSQKLGSHNRGSKNGLLVDAPTDLVDAFPPREKENEPEVKTYDKQGNKISWKPWKGESDGYLENEFQDEVEIIPVADPSDVKGKMKEETSLPSFRPSEEGAPYGKPTSLRGPYERPPVNFSLKDPEFGPPLSWRERPPHVGSTAKVPPVPRATSVLFEPMKLRGAPTTPRQPWGGWYPKPQEGYQGGGNRDPKGEDQPPPRQRGGTGQGNGGGEGSDPPGDDSQGGDPPSPNDRNGRDHQQTGQNSQHRGRRQREGGPPGEDPDDSGDDDSNPERRNNHGRRRNGDQGRDAKPEAPYGLTVPTIKTELKVEELPTWDGQYDTAIQYFWDVEELASLGGYLPEALGYWLWNRLKRGSDVRKWFSMLDPDTKQNAKSHYRQYLKLLRDEYLGRTWLLEIDSQYTAQTFQQQGYEQESPRSFIYRRIMFTRMLSNIEQGGENEVRTVLLRVPIPWNNILQSSGITRTVDLLNAVIENEKALVHASRGASTNIVTADNLTYMLRRAGVLSDGARALNNPIRKAAHRVELDDEHTSTSDDIDTKSSEQVELSNGDGIMKEVYQLFKKRQRDPPAGGYPFPKNDHVTTKMGRLPPSPCKVCSSNNHWDKECADWDTYLAMQKRSAQATTTESNAGDSLESKYNSAYQVLRSVRLNDYMDSVSAGDALIDLGFKTAALTMPLQTAKESASKSGRKSGEAPGNSTKEERQFTTTAVVSSIPREDIALEHQSTTTTNPKKTTLEEVEDEEVEASKLRPTTLNHLLEQIGSEDEDSLIEDRAPNSSPSPKCDSSRDEHFHTNEFVKEEPSITSPKNEERRFVFNAENSFENYESYETPRKDWEPPKPDTPIITIPKKRLTRSGYSAVGVSVLSMKGWVGNTMNPVTDLRLDSCADISLISEEFYRSLISPPPMTQGLRMKLWQLTDKEARIQGFVRIPILVQDDNGQLLQTEVEAYVVPDMSIPILLGEDYQLNFEISVNRRVSEGTTVRFGATGHEVRATPVAKTPDSDRVRQSAYMVTHFIKAKTHKRNENRRKRKKRMAKEAETLVRATRDYKIRPHTCVNVEVEGSLGEDKEWLVEKNLLANDGNSFFAIPNVLISASDPRIPVSNTSSQPRYIRKGEIIGSLRDPASFLDSPKNLAELEHYHKLSAGLAGIISERMAGDEHNDEESDAEQSFPPVNDENTALEQEDYGPKMAAMPESSTLASEDMQSLLDVGSLPEHLKEEAWAMLKRRVKAFGFDNRLGQHPARVHIRTVDGQNPISVPMYGASPAKRLIIDQQLDQWFAQDVIEPSRSPWSAPVVIAYRNGKPRFCIDYRKINAVTIPDEFPIPRQSEILSSLSGAQVLSSLDALAGFTQLEMAPEDVEKTAFRTHRGLFQFKRMPFGLCNGPSIFQRVMQSVLAPYLWLFCLVYIDDIVVYSQNYEEHIKHLDKVLEAIEQAGLTLSPKKCHLFYSSILLLGHKVSRLGLSTHEKKVRAILELARPRRLSDLQTFLGMVVYFSAFIPYYADICAPLFQLLRKGCKWEWGAVEEHAFQAAKDGLRNAPVLGHPIEGKPYRLYTDASDDALGCALQQIQPIKVKDLKGTRTYEKLRKAYDEGKTVPKLTVHLSDKVNDMDYTDTWSDSLDETIVHVERVVGYWSRKFRGAERRYATTEREALAAKEGLVKFQPFVEGEKIILITDHSALQWARTYENANRRLAAWGVVFAAYPGLTIVHRAGRKHSNVDPLSRIPRAAPEHTSPGEDNERPITTNSTLAAAQEDLYNKEPAKRATFVAWDFKDCIEGEHSAWATTRGQSQAQRNAGGDTAPKVDASNTSNVDAKKALAKTKVESEKQRTESSYEAALQEPSVPPHLLVSINNEFVAKFVEGYQTDGYLRSKWEDKTHDPGSWKPGQRYFRDEKGLLYFRDADYQSRLCVPGSLRKTILEEAHECPFNSAHAGPEKLWQKLSQKFYWQRMKKDIVAYCRSCDVCQKTKFSNFNRYGMLIPNPIPSKPYESVSLDLIVNLPWSDGFNSIFVVVDRLSKHAQFIPVTTGITAQDFGDLFVKNVASRYGLPSSIICDRDPRWTSDFWSAVSKAIGTHMSLSSAHHPQHDGQTEIVNRQLETMLRAYVAGDKSSWSMWLHLLEFAYNASVHSSTGTTPFFLLLGYEPKMPLDFLSDQTGSEDDPTAYHPEAKEFLFSMETHRKLARDAIAKSQDKQARSYNKGRRTSPLWKAGDKVLVNPHSLEWKESKGEGAKLVQRWIGPFEIMERINPKVYRLRMSDRYPGSPVFNVDHLKAYIESPIEFGERHSLPETREDKKATEEYDVESIVGHRFDKRSKKIQYLIRWEGYRPQYDTWASSLDLKNAPHTLREYRKREGL</sequence>
<dbReference type="InterPro" id="IPR043128">
    <property type="entry name" value="Rev_trsase/Diguanyl_cyclase"/>
</dbReference>
<dbReference type="PROSITE" id="PS50013">
    <property type="entry name" value="CHROMO_2"/>
    <property type="match status" value="1"/>
</dbReference>
<proteinExistence type="predicted"/>
<comment type="caution">
    <text evidence="21">The sequence shown here is derived from an EMBL/GenBank/DDBJ whole genome shotgun (WGS) entry which is preliminary data.</text>
</comment>
<feature type="compositionally biased region" description="Gly residues" evidence="17">
    <location>
        <begin position="735"/>
        <end position="746"/>
    </location>
</feature>
<keyword evidence="15" id="KW-0233">DNA recombination</keyword>
<dbReference type="PANTHER" id="PTHR37984:SF5">
    <property type="entry name" value="PROTEIN NYNRIN-LIKE"/>
    <property type="match status" value="1"/>
</dbReference>
<evidence type="ECO:0000256" key="17">
    <source>
        <dbReference type="SAM" id="MobiDB-lite"/>
    </source>
</evidence>
<dbReference type="Gene3D" id="2.40.50.40">
    <property type="match status" value="1"/>
</dbReference>
<dbReference type="InterPro" id="IPR036397">
    <property type="entry name" value="RNaseH_sf"/>
</dbReference>
<dbReference type="Pfam" id="PF17921">
    <property type="entry name" value="Integrase_H2C2"/>
    <property type="match status" value="1"/>
</dbReference>
<keyword evidence="4" id="KW-0540">Nuclease</keyword>
<dbReference type="Gene3D" id="1.10.340.70">
    <property type="match status" value="1"/>
</dbReference>
<evidence type="ECO:0000256" key="13">
    <source>
        <dbReference type="ARBA" id="ARBA00022932"/>
    </source>
</evidence>
<dbReference type="Pfam" id="PF00078">
    <property type="entry name" value="RVT_1"/>
    <property type="match status" value="1"/>
</dbReference>
<dbReference type="CDD" id="cd09274">
    <property type="entry name" value="RNase_HI_RT_Ty3"/>
    <property type="match status" value="1"/>
</dbReference>
<feature type="domain" description="Integrase catalytic" evidence="20">
    <location>
        <begin position="2509"/>
        <end position="2668"/>
    </location>
</feature>
<dbReference type="InterPro" id="IPR050951">
    <property type="entry name" value="Retrovirus_Pol_polyprotein"/>
</dbReference>
<dbReference type="GO" id="GO:0003887">
    <property type="term" value="F:DNA-directed DNA polymerase activity"/>
    <property type="evidence" value="ECO:0007669"/>
    <property type="project" value="UniProtKB-KW"/>
</dbReference>
<dbReference type="GO" id="GO:0004190">
    <property type="term" value="F:aspartic-type endopeptidase activity"/>
    <property type="evidence" value="ECO:0007669"/>
    <property type="project" value="UniProtKB-KW"/>
</dbReference>
<keyword evidence="7" id="KW-0255">Endonuclease</keyword>
<keyword evidence="16" id="KW-0511">Multifunctional enzyme</keyword>
<dbReference type="FunFam" id="1.10.340.70:FF:000001">
    <property type="entry name" value="Retrovirus-related Pol polyprotein from transposon gypsy-like Protein"/>
    <property type="match status" value="1"/>
</dbReference>
<evidence type="ECO:0000256" key="5">
    <source>
        <dbReference type="ARBA" id="ARBA00022723"/>
    </source>
</evidence>
<dbReference type="Gene3D" id="3.30.70.270">
    <property type="match status" value="2"/>
</dbReference>
<feature type="compositionally biased region" description="Polar residues" evidence="17">
    <location>
        <begin position="1"/>
        <end position="10"/>
    </location>
</feature>
<evidence type="ECO:0000256" key="15">
    <source>
        <dbReference type="ARBA" id="ARBA00023172"/>
    </source>
</evidence>
<dbReference type="InterPro" id="IPR041588">
    <property type="entry name" value="Integrase_H2C2"/>
</dbReference>
<dbReference type="InterPro" id="IPR000477">
    <property type="entry name" value="RT_dom"/>
</dbReference>
<dbReference type="CDD" id="cd00303">
    <property type="entry name" value="retropepsin_like"/>
    <property type="match status" value="1"/>
</dbReference>
<keyword evidence="13" id="KW-0239">DNA-directed DNA polymerase</keyword>
<dbReference type="Gene3D" id="3.10.10.10">
    <property type="entry name" value="HIV Type 1 Reverse Transcriptase, subunit A, domain 1"/>
    <property type="match status" value="1"/>
</dbReference>
<dbReference type="InterPro" id="IPR001584">
    <property type="entry name" value="Integrase_cat-core"/>
</dbReference>
<evidence type="ECO:0000256" key="9">
    <source>
        <dbReference type="ARBA" id="ARBA00022842"/>
    </source>
</evidence>
<dbReference type="GO" id="GO:0046872">
    <property type="term" value="F:metal ion binding"/>
    <property type="evidence" value="ECO:0007669"/>
    <property type="project" value="UniProtKB-KW"/>
</dbReference>
<dbReference type="InterPro" id="IPR023780">
    <property type="entry name" value="Chromo_domain"/>
</dbReference>
<feature type="domain" description="Chromo" evidence="18">
    <location>
        <begin position="2824"/>
        <end position="2879"/>
    </location>
</feature>